<keyword evidence="2" id="KW-1185">Reference proteome</keyword>
<dbReference type="EMBL" id="SZPY01000002">
    <property type="protein sequence ID" value="TKI62175.1"/>
    <property type="molecule type" value="Genomic_DNA"/>
</dbReference>
<dbReference type="Proteomes" id="UP000307808">
    <property type="component" value="Unassembled WGS sequence"/>
</dbReference>
<dbReference type="InterPro" id="IPR023393">
    <property type="entry name" value="START-like_dom_sf"/>
</dbReference>
<evidence type="ECO:0000313" key="2">
    <source>
        <dbReference type="Proteomes" id="UP000307808"/>
    </source>
</evidence>
<evidence type="ECO:0000313" key="1">
    <source>
        <dbReference type="EMBL" id="TKI62175.1"/>
    </source>
</evidence>
<dbReference type="AlphaFoldDB" id="A0A4U2YNF1"/>
<sequence>MTSHVSTLLIPAPAARVVQLLASPGDLAAWNPALTRTSGSPGVIADAGDSFDVTMLRVLRGTLEYVIVSPELVRMHITVPGLSEDGAWSLSSVDGGTLVEHRILQRGRLARHLAGEAPRVPALRLGRLRDRLRDPATQ</sequence>
<dbReference type="Gene3D" id="3.30.530.20">
    <property type="match status" value="1"/>
</dbReference>
<gene>
    <name evidence="1" type="ORF">FC770_07085</name>
</gene>
<dbReference type="InterPro" id="IPR019587">
    <property type="entry name" value="Polyketide_cyclase/dehydratase"/>
</dbReference>
<protein>
    <submittedName>
        <fullName evidence="1">SRPBCC family protein</fullName>
    </submittedName>
</protein>
<dbReference type="OrthoDB" id="3291337at2"/>
<comment type="caution">
    <text evidence="1">The sequence shown here is derived from an EMBL/GenBank/DDBJ whole genome shotgun (WGS) entry which is preliminary data.</text>
</comment>
<name>A0A4U2YNF1_9ACTN</name>
<accession>A0A4U2YNF1</accession>
<reference evidence="1 2" key="1">
    <citation type="submission" date="2019-04" db="EMBL/GenBank/DDBJ databases">
        <authorList>
            <person name="Dong K."/>
        </authorList>
    </citation>
    <scope>NUCLEOTIDE SEQUENCE [LARGE SCALE GENOMIC DNA]</scope>
    <source>
        <strain evidence="2">dk3543</strain>
    </source>
</reference>
<dbReference type="RefSeq" id="WP_137065444.1">
    <property type="nucleotide sequence ID" value="NZ_CP040748.1"/>
</dbReference>
<proteinExistence type="predicted"/>
<organism evidence="1 2">
    <name type="scientific">Nocardioides jishulii</name>
    <dbReference type="NCBI Taxonomy" id="2575440"/>
    <lineage>
        <taxon>Bacteria</taxon>
        <taxon>Bacillati</taxon>
        <taxon>Actinomycetota</taxon>
        <taxon>Actinomycetes</taxon>
        <taxon>Propionibacteriales</taxon>
        <taxon>Nocardioidaceae</taxon>
        <taxon>Nocardioides</taxon>
    </lineage>
</organism>
<dbReference type="SUPFAM" id="SSF55961">
    <property type="entry name" value="Bet v1-like"/>
    <property type="match status" value="1"/>
</dbReference>
<dbReference type="Pfam" id="PF10604">
    <property type="entry name" value="Polyketide_cyc2"/>
    <property type="match status" value="1"/>
</dbReference>